<comment type="caution">
    <text evidence="7">The sequence shown here is derived from an EMBL/GenBank/DDBJ whole genome shotgun (WGS) entry which is preliminary data.</text>
</comment>
<evidence type="ECO:0000256" key="4">
    <source>
        <dbReference type="ARBA" id="ARBA00023125"/>
    </source>
</evidence>
<dbReference type="AlphaFoldDB" id="A0A917CY44"/>
<dbReference type="Gene3D" id="3.40.640.10">
    <property type="entry name" value="Type I PLP-dependent aspartate aminotransferase-like (Major domain)"/>
    <property type="match status" value="1"/>
</dbReference>
<dbReference type="InterPro" id="IPR051446">
    <property type="entry name" value="HTH_trans_reg/aminotransferase"/>
</dbReference>
<dbReference type="GO" id="GO:0030170">
    <property type="term" value="F:pyridoxal phosphate binding"/>
    <property type="evidence" value="ECO:0007669"/>
    <property type="project" value="InterPro"/>
</dbReference>
<dbReference type="InterPro" id="IPR004839">
    <property type="entry name" value="Aminotransferase_I/II_large"/>
</dbReference>
<proteinExistence type="inferred from homology"/>
<evidence type="ECO:0000313" key="8">
    <source>
        <dbReference type="Proteomes" id="UP000654257"/>
    </source>
</evidence>
<dbReference type="PANTHER" id="PTHR46577:SF1">
    <property type="entry name" value="HTH-TYPE TRANSCRIPTIONAL REGULATORY PROTEIN GABR"/>
    <property type="match status" value="1"/>
</dbReference>
<dbReference type="Gene3D" id="1.10.10.10">
    <property type="entry name" value="Winged helix-like DNA-binding domain superfamily/Winged helix DNA-binding domain"/>
    <property type="match status" value="1"/>
</dbReference>
<dbReference type="PROSITE" id="PS50949">
    <property type="entry name" value="HTH_GNTR"/>
    <property type="match status" value="1"/>
</dbReference>
<dbReference type="EMBL" id="BMCU01000001">
    <property type="protein sequence ID" value="GGG01176.1"/>
    <property type="molecule type" value="Genomic_DNA"/>
</dbReference>
<dbReference type="CDD" id="cd00609">
    <property type="entry name" value="AAT_like"/>
    <property type="match status" value="1"/>
</dbReference>
<dbReference type="GO" id="GO:0003700">
    <property type="term" value="F:DNA-binding transcription factor activity"/>
    <property type="evidence" value="ECO:0007669"/>
    <property type="project" value="InterPro"/>
</dbReference>
<dbReference type="InterPro" id="IPR015421">
    <property type="entry name" value="PyrdxlP-dep_Trfase_major"/>
</dbReference>
<keyword evidence="8" id="KW-1185">Reference proteome</keyword>
<dbReference type="SUPFAM" id="SSF53383">
    <property type="entry name" value="PLP-dependent transferases"/>
    <property type="match status" value="1"/>
</dbReference>
<dbReference type="CDD" id="cd07377">
    <property type="entry name" value="WHTH_GntR"/>
    <property type="match status" value="1"/>
</dbReference>
<dbReference type="SUPFAM" id="SSF46785">
    <property type="entry name" value="Winged helix' DNA-binding domain"/>
    <property type="match status" value="1"/>
</dbReference>
<dbReference type="GO" id="GO:0003677">
    <property type="term" value="F:DNA binding"/>
    <property type="evidence" value="ECO:0007669"/>
    <property type="project" value="UniProtKB-KW"/>
</dbReference>
<feature type="domain" description="HTH gntR-type" evidence="6">
    <location>
        <begin position="16"/>
        <end position="84"/>
    </location>
</feature>
<dbReference type="PANTHER" id="PTHR46577">
    <property type="entry name" value="HTH-TYPE TRANSCRIPTIONAL REGULATORY PROTEIN GABR"/>
    <property type="match status" value="1"/>
</dbReference>
<keyword evidence="4" id="KW-0238">DNA-binding</keyword>
<evidence type="ECO:0000256" key="2">
    <source>
        <dbReference type="ARBA" id="ARBA00022898"/>
    </source>
</evidence>
<reference evidence="7" key="2">
    <citation type="submission" date="2020-09" db="EMBL/GenBank/DDBJ databases">
        <authorList>
            <person name="Sun Q."/>
            <person name="Sedlacek I."/>
        </authorList>
    </citation>
    <scope>NUCLEOTIDE SEQUENCE</scope>
    <source>
        <strain evidence="7">CCM 7905</strain>
    </source>
</reference>
<sequence>MLATSISVVLNRDDRRTLPVQLSDAIRAAIVRGELPSGARLPSTRAMSTDLGVARGVVERAFDQLTAEGWIGSTRGSGTYVTEAAHTVVHTPVRVAPTREEHVSTRIALRPGLPWTPPRPSPAWRRAWRDVGATGAPGEYPDPAGEPDVRATVSELLARTRGLHVDPAHIVITSGTNHAASLAFSALGLDRRLPTLVLEDPGYRAAAATARSRGWTLHDVPVDRDGLRTDLLSAAPPSTRAVYVTPSHQYPTGGLLPVARRTALARFAVTRDVMIVEDDYDSEFRYDVAPLPTLAELAPGRVVYLGTVAKTLGAGVRFGWLSAPPDLVEQIVEQRTATADFPSVPIQRAVTSLIRDGEWDRLVRAARRRYRARDTQVAAALSDFGELRGLGAGMHTTLILDPHVAQQVAAAAAMHAVDVPLLAESTRSITGVGGLVIGYGRVDEDELNLALRVIRDALTKFS</sequence>
<evidence type="ECO:0000256" key="3">
    <source>
        <dbReference type="ARBA" id="ARBA00023015"/>
    </source>
</evidence>
<evidence type="ECO:0000259" key="6">
    <source>
        <dbReference type="PROSITE" id="PS50949"/>
    </source>
</evidence>
<dbReference type="Pfam" id="PF00155">
    <property type="entry name" value="Aminotran_1_2"/>
    <property type="match status" value="1"/>
</dbReference>
<dbReference type="InterPro" id="IPR015424">
    <property type="entry name" value="PyrdxlP-dep_Trfase"/>
</dbReference>
<accession>A0A917CY44</accession>
<evidence type="ECO:0000313" key="7">
    <source>
        <dbReference type="EMBL" id="GGG01176.1"/>
    </source>
</evidence>
<organism evidence="7 8">
    <name type="scientific">Rhodococcoides trifolii</name>
    <dbReference type="NCBI Taxonomy" id="908250"/>
    <lineage>
        <taxon>Bacteria</taxon>
        <taxon>Bacillati</taxon>
        <taxon>Actinomycetota</taxon>
        <taxon>Actinomycetes</taxon>
        <taxon>Mycobacteriales</taxon>
        <taxon>Nocardiaceae</taxon>
        <taxon>Rhodococcoides</taxon>
    </lineage>
</organism>
<dbReference type="SMART" id="SM00345">
    <property type="entry name" value="HTH_GNTR"/>
    <property type="match status" value="1"/>
</dbReference>
<keyword evidence="3" id="KW-0805">Transcription regulation</keyword>
<keyword evidence="5" id="KW-0804">Transcription</keyword>
<comment type="similarity">
    <text evidence="1">In the C-terminal section; belongs to the class-I pyridoxal-phosphate-dependent aminotransferase family.</text>
</comment>
<evidence type="ECO:0000256" key="1">
    <source>
        <dbReference type="ARBA" id="ARBA00005384"/>
    </source>
</evidence>
<keyword evidence="2" id="KW-0663">Pyridoxal phosphate</keyword>
<reference evidence="7" key="1">
    <citation type="journal article" date="2014" name="Int. J. Syst. Evol. Microbiol.">
        <title>Complete genome sequence of Corynebacterium casei LMG S-19264T (=DSM 44701T), isolated from a smear-ripened cheese.</title>
        <authorList>
            <consortium name="US DOE Joint Genome Institute (JGI-PGF)"/>
            <person name="Walter F."/>
            <person name="Albersmeier A."/>
            <person name="Kalinowski J."/>
            <person name="Ruckert C."/>
        </authorList>
    </citation>
    <scope>NUCLEOTIDE SEQUENCE</scope>
    <source>
        <strain evidence="7">CCM 7905</strain>
    </source>
</reference>
<dbReference type="InterPro" id="IPR036390">
    <property type="entry name" value="WH_DNA-bd_sf"/>
</dbReference>
<dbReference type="PRINTS" id="PR00035">
    <property type="entry name" value="HTHGNTR"/>
</dbReference>
<protein>
    <submittedName>
        <fullName evidence="7">GntR family transcriptional regulator</fullName>
    </submittedName>
</protein>
<dbReference type="InterPro" id="IPR000524">
    <property type="entry name" value="Tscrpt_reg_HTH_GntR"/>
</dbReference>
<evidence type="ECO:0000256" key="5">
    <source>
        <dbReference type="ARBA" id="ARBA00023163"/>
    </source>
</evidence>
<name>A0A917CY44_9NOCA</name>
<dbReference type="RefSeq" id="WP_188543896.1">
    <property type="nucleotide sequence ID" value="NZ_BMCU01000001.1"/>
</dbReference>
<gene>
    <name evidence="7" type="ORF">GCM10007304_13990</name>
</gene>
<dbReference type="InterPro" id="IPR036388">
    <property type="entry name" value="WH-like_DNA-bd_sf"/>
</dbReference>
<dbReference type="Proteomes" id="UP000654257">
    <property type="component" value="Unassembled WGS sequence"/>
</dbReference>
<dbReference type="Pfam" id="PF00392">
    <property type="entry name" value="GntR"/>
    <property type="match status" value="1"/>
</dbReference>